<dbReference type="AGR" id="MGI:2156057"/>
<dbReference type="Ensembl" id="ENSMUST00000128716.2">
    <property type="protein sequence ID" value="ENSMUSP00000121063.2"/>
    <property type="gene ID" value="ENSMUSG00000027845.16"/>
</dbReference>
<protein>
    <submittedName>
        <fullName evidence="1">DNA cross-link repair 1B</fullName>
    </submittedName>
</protein>
<dbReference type="ExpressionAtlas" id="D6RFP8">
    <property type="expression patterns" value="baseline and differential"/>
</dbReference>
<organism evidence="1 3">
    <name type="scientific">Mus musculus</name>
    <name type="common">Mouse</name>
    <dbReference type="NCBI Taxonomy" id="10090"/>
    <lineage>
        <taxon>Eukaryota</taxon>
        <taxon>Metazoa</taxon>
        <taxon>Chordata</taxon>
        <taxon>Craniata</taxon>
        <taxon>Vertebrata</taxon>
        <taxon>Euteleostomi</taxon>
        <taxon>Mammalia</taxon>
        <taxon>Eutheria</taxon>
        <taxon>Euarchontoglires</taxon>
        <taxon>Glires</taxon>
        <taxon>Rodentia</taxon>
        <taxon>Myomorpha</taxon>
        <taxon>Muroidea</taxon>
        <taxon>Muridae</taxon>
        <taxon>Murinae</taxon>
        <taxon>Mus</taxon>
        <taxon>Mus</taxon>
    </lineage>
</organism>
<dbReference type="Antibodypedia" id="46943">
    <property type="antibodies" value="156 antibodies from 24 providers"/>
</dbReference>
<dbReference type="Proteomes" id="UP000000589">
    <property type="component" value="Chromosome 3"/>
</dbReference>
<dbReference type="AlphaFoldDB" id="D6RFP8"/>
<keyword evidence="3" id="KW-1185">Reference proteome</keyword>
<dbReference type="PANTHER" id="PTHR23240:SF26">
    <property type="entry name" value="5' EXONUCLEASE APOLLO"/>
    <property type="match status" value="1"/>
</dbReference>
<dbReference type="SMR" id="D6RFP8"/>
<evidence type="ECO:0000313" key="3">
    <source>
        <dbReference type="Proteomes" id="UP000000589"/>
    </source>
</evidence>
<dbReference type="GeneTree" id="ENSGT00940000158175"/>
<proteinExistence type="predicted"/>
<dbReference type="Gene3D" id="3.60.15.10">
    <property type="entry name" value="Ribonuclease Z/Hydroxyacylglutathione hydrolase-like"/>
    <property type="match status" value="1"/>
</dbReference>
<reference evidence="1" key="4">
    <citation type="submission" date="2025-09" db="UniProtKB">
        <authorList>
            <consortium name="Ensembl"/>
        </authorList>
    </citation>
    <scope>IDENTIFICATION</scope>
    <source>
        <strain evidence="1">C57BL/6J</strain>
    </source>
</reference>
<dbReference type="VEuPathDB" id="HostDB:ENSMUSG00000027845"/>
<dbReference type="PANTHER" id="PTHR23240">
    <property type="entry name" value="DNA CROSS-LINK REPAIR PROTEIN PSO2/SNM1-RELATED"/>
    <property type="match status" value="1"/>
</dbReference>
<reference evidence="1" key="3">
    <citation type="submission" date="2025-08" db="UniProtKB">
        <authorList>
            <consortium name="Ensembl"/>
        </authorList>
    </citation>
    <scope>IDENTIFICATION</scope>
    <source>
        <strain evidence="1">C57BL/6J</strain>
    </source>
</reference>
<name>D6RFP8_MOUSE</name>
<evidence type="ECO:0000313" key="2">
    <source>
        <dbReference type="MGI" id="MGI:2156057"/>
    </source>
</evidence>
<dbReference type="HOGENOM" id="CLU_2573277_0_0_1"/>
<accession>D6RFP8</accession>
<gene>
    <name evidence="1 2" type="primary">Dclre1b</name>
</gene>
<reference evidence="1 3" key="1">
    <citation type="journal article" date="2009" name="PLoS Biol.">
        <title>Lineage-specific biology revealed by a finished genome assembly of the mouse.</title>
        <authorList>
            <consortium name="Mouse Genome Sequencing Consortium"/>
            <person name="Church D.M."/>
            <person name="Goodstadt L."/>
            <person name="Hillier L.W."/>
            <person name="Zody M.C."/>
            <person name="Goldstein S."/>
            <person name="She X."/>
            <person name="Bult C.J."/>
            <person name="Agarwala R."/>
            <person name="Cherry J.L."/>
            <person name="DiCuccio M."/>
            <person name="Hlavina W."/>
            <person name="Kapustin Y."/>
            <person name="Meric P."/>
            <person name="Maglott D."/>
            <person name="Birtle Z."/>
            <person name="Marques A.C."/>
            <person name="Graves T."/>
            <person name="Zhou S."/>
            <person name="Teague B."/>
            <person name="Potamousis K."/>
            <person name="Churas C."/>
            <person name="Place M."/>
            <person name="Herschleb J."/>
            <person name="Runnheim R."/>
            <person name="Forrest D."/>
            <person name="Amos-Landgraf J."/>
            <person name="Schwartz D.C."/>
            <person name="Cheng Z."/>
            <person name="Lindblad-Toh K."/>
            <person name="Eichler E.E."/>
            <person name="Ponting C.P."/>
        </authorList>
    </citation>
    <scope>NUCLEOTIDE SEQUENCE [LARGE SCALE GENOMIC DNA]</scope>
    <source>
        <strain evidence="1 3">C57BL/6J</strain>
    </source>
</reference>
<dbReference type="InterPro" id="IPR036866">
    <property type="entry name" value="RibonucZ/Hydroxyglut_hydro"/>
</dbReference>
<reference evidence="1 3" key="2">
    <citation type="journal article" date="2011" name="PLoS Biol.">
        <title>Modernizing reference genome assemblies.</title>
        <authorList>
            <person name="Church D.M."/>
            <person name="Schneider V.A."/>
            <person name="Graves T."/>
            <person name="Auger K."/>
            <person name="Cunningham F."/>
            <person name="Bouk N."/>
            <person name="Chen H.C."/>
            <person name="Agarwala R."/>
            <person name="McLaren W.M."/>
            <person name="Ritchie G.R."/>
            <person name="Albracht D."/>
            <person name="Kremitzki M."/>
            <person name="Rock S."/>
            <person name="Kotkiewicz H."/>
            <person name="Kremitzki C."/>
            <person name="Wollam A."/>
            <person name="Trani L."/>
            <person name="Fulton L."/>
            <person name="Fulton R."/>
            <person name="Matthews L."/>
            <person name="Whitehead S."/>
            <person name="Chow W."/>
            <person name="Torrance J."/>
            <person name="Dunn M."/>
            <person name="Harden G."/>
            <person name="Threadgold G."/>
            <person name="Wood J."/>
            <person name="Collins J."/>
            <person name="Heath P."/>
            <person name="Griffiths G."/>
            <person name="Pelan S."/>
            <person name="Grafham D."/>
            <person name="Eichler E.E."/>
            <person name="Weinstock G."/>
            <person name="Mardis E.R."/>
            <person name="Wilson R.K."/>
            <person name="Howe K."/>
            <person name="Flicek P."/>
            <person name="Hubbard T."/>
        </authorList>
    </citation>
    <scope>NUCLEOTIDE SEQUENCE [LARGE SCALE GENOMIC DNA]</scope>
    <source>
        <strain evidence="1 3">C57BL/6J</strain>
    </source>
</reference>
<evidence type="ECO:0000313" key="1">
    <source>
        <dbReference type="Ensembl" id="ENSMUSP00000121063.2"/>
    </source>
</evidence>
<dbReference type="MGI" id="MGI:2156057">
    <property type="gene designation" value="Dclre1b"/>
</dbReference>
<sequence length="81" mass="9339">MNGVVIPQTPIAVDFWSLRRAGSARLFFLTHMHCDHTVGLSSTWARPLYCSPITACLLHRRLQDTLEQFYTQVIFDIHHPC</sequence>
<dbReference type="Bgee" id="ENSMUSG00000027845">
    <property type="expression patterns" value="Expressed in granulocyte and 232 other cell types or tissues"/>
</dbReference>
<dbReference type="SUPFAM" id="SSF56281">
    <property type="entry name" value="Metallo-hydrolase/oxidoreductase"/>
    <property type="match status" value="1"/>
</dbReference>